<dbReference type="Pfam" id="PF10400">
    <property type="entry name" value="Vir_act_alpha_C"/>
    <property type="match status" value="1"/>
</dbReference>
<sequence length="191" mass="21979">MILRQTDYVILGLLAEQPLNGYQIKKIIDIRFQFFWSESFGQIFPALKSLAASGLAEEYPQEHTGGRAAKTYQITPSGKDALIDWLSQPVEKESLRLEILLKTYFSNYTAPGVMLGHLSAFEQSHAQQLHILGLFQKELENIPDDDENHREVLRVIDFGQKVNRAYLDWCRETRDYFEHKQHAPKSGAPKE</sequence>
<dbReference type="AlphaFoldDB" id="A0A645EPS6"/>
<dbReference type="SUPFAM" id="SSF46785">
    <property type="entry name" value="Winged helix' DNA-binding domain"/>
    <property type="match status" value="1"/>
</dbReference>
<evidence type="ECO:0000313" key="3">
    <source>
        <dbReference type="EMBL" id="MPN02614.1"/>
    </source>
</evidence>
<dbReference type="Gene3D" id="1.10.10.10">
    <property type="entry name" value="Winged helix-like DNA-binding domain superfamily/Winged helix DNA-binding domain"/>
    <property type="match status" value="1"/>
</dbReference>
<dbReference type="Gene3D" id="6.10.140.190">
    <property type="match status" value="1"/>
</dbReference>
<dbReference type="InterPro" id="IPR036390">
    <property type="entry name" value="WH_DNA-bd_sf"/>
</dbReference>
<protein>
    <recommendedName>
        <fullName evidence="4">Transcription regulator PadR N-terminal domain-containing protein</fullName>
    </recommendedName>
</protein>
<evidence type="ECO:0000259" key="1">
    <source>
        <dbReference type="Pfam" id="PF03551"/>
    </source>
</evidence>
<evidence type="ECO:0000259" key="2">
    <source>
        <dbReference type="Pfam" id="PF10400"/>
    </source>
</evidence>
<evidence type="ECO:0008006" key="4">
    <source>
        <dbReference type="Google" id="ProtNLM"/>
    </source>
</evidence>
<dbReference type="PANTHER" id="PTHR43252:SF6">
    <property type="entry name" value="NEGATIVE TRANSCRIPTION REGULATOR PADR"/>
    <property type="match status" value="1"/>
</dbReference>
<dbReference type="InterPro" id="IPR005149">
    <property type="entry name" value="Tscrpt_reg_PadR_N"/>
</dbReference>
<dbReference type="InterPro" id="IPR018309">
    <property type="entry name" value="Tscrpt_reg_PadR_C"/>
</dbReference>
<dbReference type="EMBL" id="VSSQ01048569">
    <property type="protein sequence ID" value="MPN02614.1"/>
    <property type="molecule type" value="Genomic_DNA"/>
</dbReference>
<proteinExistence type="predicted"/>
<feature type="domain" description="Transcription regulator PadR C-terminal" evidence="2">
    <location>
        <begin position="96"/>
        <end position="175"/>
    </location>
</feature>
<organism evidence="3">
    <name type="scientific">bioreactor metagenome</name>
    <dbReference type="NCBI Taxonomy" id="1076179"/>
    <lineage>
        <taxon>unclassified sequences</taxon>
        <taxon>metagenomes</taxon>
        <taxon>ecological metagenomes</taxon>
    </lineage>
</organism>
<gene>
    <name evidence="3" type="ORF">SDC9_149830</name>
</gene>
<comment type="caution">
    <text evidence="3">The sequence shown here is derived from an EMBL/GenBank/DDBJ whole genome shotgun (WGS) entry which is preliminary data.</text>
</comment>
<accession>A0A645EPS6</accession>
<dbReference type="Pfam" id="PF03551">
    <property type="entry name" value="PadR"/>
    <property type="match status" value="1"/>
</dbReference>
<dbReference type="InterPro" id="IPR036388">
    <property type="entry name" value="WH-like_DNA-bd_sf"/>
</dbReference>
<dbReference type="PANTHER" id="PTHR43252">
    <property type="entry name" value="TRANSCRIPTIONAL REGULATOR YQJI"/>
    <property type="match status" value="1"/>
</dbReference>
<name>A0A645EPS6_9ZZZZ</name>
<feature type="domain" description="Transcription regulator PadR N-terminal" evidence="1">
    <location>
        <begin position="10"/>
        <end position="82"/>
    </location>
</feature>
<reference evidence="3" key="1">
    <citation type="submission" date="2019-08" db="EMBL/GenBank/DDBJ databases">
        <authorList>
            <person name="Kucharzyk K."/>
            <person name="Murdoch R.W."/>
            <person name="Higgins S."/>
            <person name="Loffler F."/>
        </authorList>
    </citation>
    <scope>NUCLEOTIDE SEQUENCE</scope>
</reference>